<dbReference type="GO" id="GO:0044550">
    <property type="term" value="P:secondary metabolite biosynthetic process"/>
    <property type="evidence" value="ECO:0007669"/>
    <property type="project" value="TreeGrafter"/>
</dbReference>
<gene>
    <name evidence="5" type="ORF">CH357_10345</name>
</gene>
<dbReference type="PANTHER" id="PTHR34069:SF2">
    <property type="entry name" value="BETA-KETOACYL-[ACYL-CARRIER-PROTEIN] SYNTHASE III"/>
    <property type="match status" value="1"/>
</dbReference>
<keyword evidence="1" id="KW-0808">Transferase</keyword>
<proteinExistence type="predicted"/>
<dbReference type="Gene3D" id="3.40.47.10">
    <property type="match status" value="2"/>
</dbReference>
<dbReference type="RefSeq" id="WP_100706671.1">
    <property type="nucleotide sequence ID" value="NZ_NPDL01000008.1"/>
</dbReference>
<evidence type="ECO:0000256" key="1">
    <source>
        <dbReference type="ARBA" id="ARBA00022679"/>
    </source>
</evidence>
<feature type="domain" description="Beta-ketoacyl-[acyl-carrier-protein] synthase III N-terminal" evidence="4">
    <location>
        <begin position="120"/>
        <end position="198"/>
    </location>
</feature>
<dbReference type="InterPro" id="IPR013747">
    <property type="entry name" value="ACP_syn_III_C"/>
</dbReference>
<comment type="caution">
    <text evidence="5">The sequence shown here is derived from an EMBL/GenBank/DDBJ whole genome shotgun (WGS) entry which is preliminary data.</text>
</comment>
<dbReference type="Pfam" id="PF08545">
    <property type="entry name" value="ACP_syn_III"/>
    <property type="match status" value="1"/>
</dbReference>
<dbReference type="OrthoDB" id="9815506at2"/>
<dbReference type="AlphaFoldDB" id="A0A2M9XCL3"/>
<feature type="domain" description="Beta-ketoacyl-[acyl-carrier-protein] synthase III C-terminal" evidence="3">
    <location>
        <begin position="236"/>
        <end position="324"/>
    </location>
</feature>
<dbReference type="EMBL" id="NPDN01000005">
    <property type="protein sequence ID" value="PJZ25322.1"/>
    <property type="molecule type" value="Genomic_DNA"/>
</dbReference>
<dbReference type="InterPro" id="IPR013751">
    <property type="entry name" value="ACP_syn_III_N"/>
</dbReference>
<dbReference type="Proteomes" id="UP000232196">
    <property type="component" value="Unassembled WGS sequence"/>
</dbReference>
<evidence type="ECO:0000256" key="2">
    <source>
        <dbReference type="ARBA" id="ARBA00023315"/>
    </source>
</evidence>
<dbReference type="Pfam" id="PF08541">
    <property type="entry name" value="ACP_syn_III_C"/>
    <property type="match status" value="1"/>
</dbReference>
<evidence type="ECO:0000313" key="6">
    <source>
        <dbReference type="Proteomes" id="UP000232196"/>
    </source>
</evidence>
<dbReference type="GO" id="GO:0006633">
    <property type="term" value="P:fatty acid biosynthetic process"/>
    <property type="evidence" value="ECO:0007669"/>
    <property type="project" value="InterPro"/>
</dbReference>
<evidence type="ECO:0000259" key="4">
    <source>
        <dbReference type="Pfam" id="PF08545"/>
    </source>
</evidence>
<dbReference type="PANTHER" id="PTHR34069">
    <property type="entry name" value="3-OXOACYL-[ACYL-CARRIER-PROTEIN] SYNTHASE 3"/>
    <property type="match status" value="1"/>
</dbReference>
<evidence type="ECO:0000259" key="3">
    <source>
        <dbReference type="Pfam" id="PF08541"/>
    </source>
</evidence>
<sequence length="325" mass="35497">MANSKNLVSNGVRITGIGHYLPERIVTNDEIRPRLKYPEMHPAEKAVIGNIGVTERRRANEKETAQFMAAETSKMILKDAGKKAEDVDLFILANWTDRLYLPDLAPQASKLAGTSNSLAFDISTACTGFVHGVQMASAFLSSGKFKTALVIGSERFSVRTKMNGYGEFTAGDAAAGVLLEYTGNKEFGIIDSFLKDDGDLSKIIELGPGPNFYIKSYPELVTNAADLTLSAMDGLLKKNNVALEDIDWVIPHPGTDVVVQDVLKRTKFPKEKILFNFERVGNTSAASIPIALSEYYYKGIVKKGDLILSPAVGAGFYWGGLLYRL</sequence>
<reference evidence="5 6" key="1">
    <citation type="submission" date="2017-07" db="EMBL/GenBank/DDBJ databases">
        <title>Leptospira spp. isolated from tropical soils.</title>
        <authorList>
            <person name="Thibeaux R."/>
            <person name="Iraola G."/>
            <person name="Ferres I."/>
            <person name="Bierque E."/>
            <person name="Girault D."/>
            <person name="Soupe-Gilbert M.-E."/>
            <person name="Picardeau M."/>
            <person name="Goarant C."/>
        </authorList>
    </citation>
    <scope>NUCLEOTIDE SEQUENCE [LARGE SCALE GENOMIC DNA]</scope>
    <source>
        <strain evidence="5 6">MCA1-C-A1</strain>
    </source>
</reference>
<name>A0A2M9XCL3_9LEPT</name>
<keyword evidence="6" id="KW-1185">Reference proteome</keyword>
<dbReference type="CDD" id="cd00830">
    <property type="entry name" value="KAS_III"/>
    <property type="match status" value="1"/>
</dbReference>
<evidence type="ECO:0000313" key="5">
    <source>
        <dbReference type="EMBL" id="PJZ25322.1"/>
    </source>
</evidence>
<protein>
    <submittedName>
        <fullName evidence="5">3-oxoacyl-ACP synthase</fullName>
    </submittedName>
</protein>
<dbReference type="GO" id="GO:0004315">
    <property type="term" value="F:3-oxoacyl-[acyl-carrier-protein] synthase activity"/>
    <property type="evidence" value="ECO:0007669"/>
    <property type="project" value="InterPro"/>
</dbReference>
<organism evidence="5 6">
    <name type="scientific">Leptospira hartskeerlii</name>
    <dbReference type="NCBI Taxonomy" id="2023177"/>
    <lineage>
        <taxon>Bacteria</taxon>
        <taxon>Pseudomonadati</taxon>
        <taxon>Spirochaetota</taxon>
        <taxon>Spirochaetia</taxon>
        <taxon>Leptospirales</taxon>
        <taxon>Leptospiraceae</taxon>
        <taxon>Leptospira</taxon>
    </lineage>
</organism>
<keyword evidence="2" id="KW-0012">Acyltransferase</keyword>
<accession>A0A2M9XCL3</accession>
<dbReference type="InterPro" id="IPR016039">
    <property type="entry name" value="Thiolase-like"/>
</dbReference>
<dbReference type="SUPFAM" id="SSF53901">
    <property type="entry name" value="Thiolase-like"/>
    <property type="match status" value="1"/>
</dbReference>